<evidence type="ECO:0000313" key="5">
    <source>
        <dbReference type="Proteomes" id="UP000010793"/>
    </source>
</evidence>
<feature type="domain" description="HTH tetR-type" evidence="3">
    <location>
        <begin position="12"/>
        <end position="72"/>
    </location>
</feature>
<dbReference type="KEGG" id="bpip:BPP43_09445"/>
<reference evidence="4 5" key="1">
    <citation type="journal article" date="2013" name="Genome Announc.">
        <title>Complete Genome Sequence of the Porcine Strain Brachyspira pilosicoli P43/6/78(T.).</title>
        <authorList>
            <person name="Lin C."/>
            <person name="den Bakker H.C."/>
            <person name="Suzuki H."/>
            <person name="Lefebure T."/>
            <person name="Ponnala L."/>
            <person name="Sun Q."/>
            <person name="Stanhope M.J."/>
            <person name="Wiedmann M."/>
            <person name="Duhamel G.E."/>
        </authorList>
    </citation>
    <scope>NUCLEOTIDE SEQUENCE [LARGE SCALE GENOMIC DNA]</scope>
    <source>
        <strain evidence="4 5">P43/6/78</strain>
    </source>
</reference>
<feature type="DNA-binding region" description="H-T-H motif" evidence="2">
    <location>
        <begin position="35"/>
        <end position="54"/>
    </location>
</feature>
<dbReference type="Pfam" id="PF14278">
    <property type="entry name" value="TetR_C_8"/>
    <property type="match status" value="1"/>
</dbReference>
<proteinExistence type="predicted"/>
<dbReference type="AlphaFoldDB" id="A0A3B6VMC7"/>
<dbReference type="PANTHER" id="PTHR43479:SF7">
    <property type="entry name" value="TETR-FAMILY TRANSCRIPTIONAL REGULATOR"/>
    <property type="match status" value="1"/>
</dbReference>
<gene>
    <name evidence="4" type="ORF">BPP43_09445</name>
</gene>
<evidence type="ECO:0000259" key="3">
    <source>
        <dbReference type="PROSITE" id="PS50977"/>
    </source>
</evidence>
<dbReference type="InterPro" id="IPR039532">
    <property type="entry name" value="TetR_C_Firmicutes"/>
</dbReference>
<accession>A0A3B6VMC7</accession>
<dbReference type="PANTHER" id="PTHR43479">
    <property type="entry name" value="ACREF/ENVCD OPERON REPRESSOR-RELATED"/>
    <property type="match status" value="1"/>
</dbReference>
<evidence type="ECO:0000313" key="4">
    <source>
        <dbReference type="EMBL" id="AGA67071.1"/>
    </source>
</evidence>
<dbReference type="PROSITE" id="PS50977">
    <property type="entry name" value="HTH_TETR_2"/>
    <property type="match status" value="1"/>
</dbReference>
<dbReference type="RefSeq" id="WP_013244080.1">
    <property type="nucleotide sequence ID" value="NC_019908.1"/>
</dbReference>
<dbReference type="GeneID" id="56439702"/>
<dbReference type="EMBL" id="CP002873">
    <property type="protein sequence ID" value="AGA67071.1"/>
    <property type="molecule type" value="Genomic_DNA"/>
</dbReference>
<dbReference type="GO" id="GO:0003677">
    <property type="term" value="F:DNA binding"/>
    <property type="evidence" value="ECO:0007669"/>
    <property type="project" value="UniProtKB-UniRule"/>
</dbReference>
<keyword evidence="5" id="KW-1185">Reference proteome</keyword>
<dbReference type="InterPro" id="IPR050624">
    <property type="entry name" value="HTH-type_Tx_Regulator"/>
</dbReference>
<dbReference type="Pfam" id="PF00440">
    <property type="entry name" value="TetR_N"/>
    <property type="match status" value="1"/>
</dbReference>
<dbReference type="SUPFAM" id="SSF46689">
    <property type="entry name" value="Homeodomain-like"/>
    <property type="match status" value="1"/>
</dbReference>
<keyword evidence="1 2" id="KW-0238">DNA-binding</keyword>
<name>A0A3B6VMC7_BRAPL</name>
<evidence type="ECO:0000256" key="1">
    <source>
        <dbReference type="ARBA" id="ARBA00023125"/>
    </source>
</evidence>
<dbReference type="InterPro" id="IPR001647">
    <property type="entry name" value="HTH_TetR"/>
</dbReference>
<evidence type="ECO:0000256" key="2">
    <source>
        <dbReference type="PROSITE-ProRule" id="PRU00335"/>
    </source>
</evidence>
<dbReference type="InterPro" id="IPR009057">
    <property type="entry name" value="Homeodomain-like_sf"/>
</dbReference>
<dbReference type="Proteomes" id="UP000010793">
    <property type="component" value="Chromosome"/>
</dbReference>
<organism evidence="4 5">
    <name type="scientific">Brachyspira pilosicoli P43/6/78</name>
    <dbReference type="NCBI Taxonomy" id="1042417"/>
    <lineage>
        <taxon>Bacteria</taxon>
        <taxon>Pseudomonadati</taxon>
        <taxon>Spirochaetota</taxon>
        <taxon>Spirochaetia</taxon>
        <taxon>Brachyspirales</taxon>
        <taxon>Brachyspiraceae</taxon>
        <taxon>Brachyspira</taxon>
    </lineage>
</organism>
<sequence>MIEEKKKDLRIIKTQKLLKQSLLELFKTHSFNDITVTEICEKSMINRVTFYDHYNNKEELLNSIIEDIKEDIIKELRDDNLIYNFKKNYRKIIEKIINYFDNNKQYFNTSLVNYNNTLLFISLLHKILLGYLNEWLKDEENIVIQEFISGGLVSIIYHWIKEDKNIDKNILINNICKLLEKSLK</sequence>
<dbReference type="Gene3D" id="1.10.357.10">
    <property type="entry name" value="Tetracycline Repressor, domain 2"/>
    <property type="match status" value="1"/>
</dbReference>
<protein>
    <submittedName>
        <fullName evidence="4">TetR family transcriptional regulator</fullName>
    </submittedName>
</protein>